<organism evidence="2 3">
    <name type="scientific">Zymoseptoria brevis</name>
    <dbReference type="NCBI Taxonomy" id="1047168"/>
    <lineage>
        <taxon>Eukaryota</taxon>
        <taxon>Fungi</taxon>
        <taxon>Dikarya</taxon>
        <taxon>Ascomycota</taxon>
        <taxon>Pezizomycotina</taxon>
        <taxon>Dothideomycetes</taxon>
        <taxon>Dothideomycetidae</taxon>
        <taxon>Mycosphaerellales</taxon>
        <taxon>Mycosphaerellaceae</taxon>
        <taxon>Zymoseptoria</taxon>
    </lineage>
</organism>
<dbReference type="Proteomes" id="UP000033647">
    <property type="component" value="Unassembled WGS sequence"/>
</dbReference>
<keyword evidence="3" id="KW-1185">Reference proteome</keyword>
<evidence type="ECO:0000256" key="1">
    <source>
        <dbReference type="SAM" id="MobiDB-lite"/>
    </source>
</evidence>
<feature type="compositionally biased region" description="Polar residues" evidence="1">
    <location>
        <begin position="497"/>
        <end position="512"/>
    </location>
</feature>
<feature type="region of interest" description="Disordered" evidence="1">
    <location>
        <begin position="192"/>
        <end position="211"/>
    </location>
</feature>
<sequence length="775" mass="87896">MAFLSRFQWASIFGATSRQLPCIKSIEQESSSSFVEPDSKAARRQNYQDNSTQTCDENTPVFDADGVDEAEHTSERSPDEDPDEVLDDRCRSENTFDDIDEQSLREERYVRIHDEVEEDYTAGPSRLVLASDGLKEDCPALLMTLELSAHIQQTIYAEREFAKEKQLALDQHFQLENLEWKVRREIEAHEYRRRKTDSEDNTVETPVSPSSAKEVDNLHLMLENVKQRISTADVRRNTQAMMLQECSEALNACLEESFIAAEIIQPAVLEPEIDVEPLDLQQEYQAFCEQLREMEEGSRASSVAALNVTGDTYLLVPPQVLTPEEQAQTDLKSAFFDARERLQNASYDFDQRETARRDEQCRTDEDEETFDLRWLQHIRDLTREVIEAEEAFAAAKAAAKEAGLNLTLEYQSSGFADVEGDGDCMSFDDELIGTAHIAKIGDWLSGVDADMSTEIAGSAEVDDWEAKDVEICDSPGIDVPNHSGARHTDISRPTYRDTGTQTLEEDPASSSDGYGDDTNDGSESAYLAERNEEDDFWSYGMGDSTYRQQVRDSVGVSLKGNCADYYTEGQPQFVAANDGIKDCAALLMTVQLSGLIQAAILAEREFKEVQGQAQEDRGELMSLGRKVHRKIRCLEYRLDRKNVDAASMDGESGREELFQELRIPCLLREDVKRRVRCVEETVHEAVMTLHTGDRDMKACLEKAFVKAELVERVWYDPDYCTEPWTSSRSTQLSVSGFERRRKGPKSTYQHRTQPRALVFACLKRRRKAIEPTNQH</sequence>
<reference evidence="2 3" key="1">
    <citation type="submission" date="2015-03" db="EMBL/GenBank/DDBJ databases">
        <title>RNA-seq based gene annotation and comparative genomics of four Zymoseptoria species reveal species-specific pathogenicity related genes and transposable element activity.</title>
        <authorList>
            <person name="Grandaubert J."/>
            <person name="Bhattacharyya A."/>
            <person name="Stukenbrock E.H."/>
        </authorList>
    </citation>
    <scope>NUCLEOTIDE SEQUENCE [LARGE SCALE GENOMIC DNA]</scope>
    <source>
        <strain evidence="2 3">Zb18110</strain>
    </source>
</reference>
<name>A0A0F4GEB3_9PEZI</name>
<evidence type="ECO:0000313" key="3">
    <source>
        <dbReference type="Proteomes" id="UP000033647"/>
    </source>
</evidence>
<protein>
    <submittedName>
        <fullName evidence="2">Uncharacterized protein</fullName>
    </submittedName>
</protein>
<feature type="compositionally biased region" description="Polar residues" evidence="1">
    <location>
        <begin position="45"/>
        <end position="57"/>
    </location>
</feature>
<accession>A0A0F4GEB3</accession>
<comment type="caution">
    <text evidence="2">The sequence shown here is derived from an EMBL/GenBank/DDBJ whole genome shotgun (WGS) entry which is preliminary data.</text>
</comment>
<dbReference type="OrthoDB" id="5391053at2759"/>
<dbReference type="AlphaFoldDB" id="A0A0F4GEB3"/>
<feature type="region of interest" description="Disordered" evidence="1">
    <location>
        <begin position="472"/>
        <end position="523"/>
    </location>
</feature>
<feature type="region of interest" description="Disordered" evidence="1">
    <location>
        <begin position="28"/>
        <end position="87"/>
    </location>
</feature>
<proteinExistence type="predicted"/>
<dbReference type="EMBL" id="LAFY01004059">
    <property type="protein sequence ID" value="KJX95664.1"/>
    <property type="molecule type" value="Genomic_DNA"/>
</dbReference>
<feature type="compositionally biased region" description="Basic and acidic residues" evidence="1">
    <location>
        <begin position="69"/>
        <end position="79"/>
    </location>
</feature>
<gene>
    <name evidence="2" type="ORF">TI39_contig4099g00022</name>
</gene>
<evidence type="ECO:0000313" key="2">
    <source>
        <dbReference type="EMBL" id="KJX95664.1"/>
    </source>
</evidence>